<evidence type="ECO:0000313" key="3">
    <source>
        <dbReference type="Proteomes" id="UP001148125"/>
    </source>
</evidence>
<dbReference type="PROSITE" id="PS51257">
    <property type="entry name" value="PROKAR_LIPOPROTEIN"/>
    <property type="match status" value="1"/>
</dbReference>
<dbReference type="Proteomes" id="UP001148125">
    <property type="component" value="Unassembled WGS sequence"/>
</dbReference>
<feature type="signal peptide" evidence="1">
    <location>
        <begin position="1"/>
        <end position="16"/>
    </location>
</feature>
<comment type="caution">
    <text evidence="2">The sequence shown here is derived from an EMBL/GenBank/DDBJ whole genome shotgun (WGS) entry which is preliminary data.</text>
</comment>
<dbReference type="EMBL" id="JAOTPO010000018">
    <property type="protein sequence ID" value="MDE5415656.1"/>
    <property type="molecule type" value="Genomic_DNA"/>
</dbReference>
<reference evidence="2" key="1">
    <citation type="submission" date="2024-05" db="EMBL/GenBank/DDBJ databases">
        <title>Alkalihalobacillus sp. strain MEB203 novel alkaliphilic bacterium from Lonar Lake, India.</title>
        <authorList>
            <person name="Joshi A."/>
            <person name="Thite S."/>
            <person name="Mengade P."/>
        </authorList>
    </citation>
    <scope>NUCLEOTIDE SEQUENCE</scope>
    <source>
        <strain evidence="2">MEB 203</strain>
    </source>
</reference>
<protein>
    <recommendedName>
        <fullName evidence="4">DUF3221 domain-containing protein</fullName>
    </recommendedName>
</protein>
<feature type="chain" id="PRO_5045722288" description="DUF3221 domain-containing protein" evidence="1">
    <location>
        <begin position="17"/>
        <end position="145"/>
    </location>
</feature>
<evidence type="ECO:0000313" key="2">
    <source>
        <dbReference type="EMBL" id="MDE5415656.1"/>
    </source>
</evidence>
<organism evidence="2 3">
    <name type="scientific">Alkalihalobacterium chitinilyticum</name>
    <dbReference type="NCBI Taxonomy" id="2980103"/>
    <lineage>
        <taxon>Bacteria</taxon>
        <taxon>Bacillati</taxon>
        <taxon>Bacillota</taxon>
        <taxon>Bacilli</taxon>
        <taxon>Bacillales</taxon>
        <taxon>Bacillaceae</taxon>
        <taxon>Alkalihalobacterium</taxon>
    </lineage>
</organism>
<name>A0ABT5VJN2_9BACI</name>
<evidence type="ECO:0008006" key="4">
    <source>
        <dbReference type="Google" id="ProtNLM"/>
    </source>
</evidence>
<evidence type="ECO:0000256" key="1">
    <source>
        <dbReference type="SAM" id="SignalP"/>
    </source>
</evidence>
<keyword evidence="1" id="KW-0732">Signal</keyword>
<dbReference type="RefSeq" id="WP_275120257.1">
    <property type="nucleotide sequence ID" value="NZ_JAOTPO010000018.1"/>
</dbReference>
<sequence length="145" mass="16114">MRGVFICLLMSSLLFAGCTSNETSNENLLPDETKQGENILESAVPVSEQQLKDTQLQIGDAVLVQGTIATVFKKDFHSKEYPVYGSSDFGLFVEDEAGQIIGAVHIVNDQEMNYSEGNKVNVYGHIRELNELEGIYYIDAFTIKK</sequence>
<keyword evidence="3" id="KW-1185">Reference proteome</keyword>
<gene>
    <name evidence="2" type="ORF">N7Z68_20110</name>
</gene>
<proteinExistence type="predicted"/>
<accession>A0ABT5VJN2</accession>